<dbReference type="InterPro" id="IPR017850">
    <property type="entry name" value="Alkaline_phosphatase_core_sf"/>
</dbReference>
<gene>
    <name evidence="3" type="ORF">S01H1_69130</name>
</gene>
<dbReference type="SUPFAM" id="SSF53649">
    <property type="entry name" value="Alkaline phosphatase-like"/>
    <property type="match status" value="1"/>
</dbReference>
<dbReference type="GO" id="GO:0005737">
    <property type="term" value="C:cytoplasm"/>
    <property type="evidence" value="ECO:0007669"/>
    <property type="project" value="TreeGrafter"/>
</dbReference>
<protein>
    <recommendedName>
        <fullName evidence="4">Sulfatase N-terminal domain-containing protein</fullName>
    </recommendedName>
</protein>
<comment type="caution">
    <text evidence="3">The sequence shown here is derived from an EMBL/GenBank/DDBJ whole genome shotgun (WGS) entry which is preliminary data.</text>
</comment>
<evidence type="ECO:0008006" key="4">
    <source>
        <dbReference type="Google" id="ProtNLM"/>
    </source>
</evidence>
<reference evidence="3" key="1">
    <citation type="journal article" date="2014" name="Front. Microbiol.">
        <title>High frequency of phylogenetically diverse reductive dehalogenase-homologous genes in deep subseafloor sedimentary metagenomes.</title>
        <authorList>
            <person name="Kawai M."/>
            <person name="Futagami T."/>
            <person name="Toyoda A."/>
            <person name="Takaki Y."/>
            <person name="Nishi S."/>
            <person name="Hori S."/>
            <person name="Arai W."/>
            <person name="Tsubouchi T."/>
            <person name="Morono Y."/>
            <person name="Uchiyama I."/>
            <person name="Ito T."/>
            <person name="Fujiyama A."/>
            <person name="Inagaki F."/>
            <person name="Takami H."/>
        </authorList>
    </citation>
    <scope>NUCLEOTIDE SEQUENCE</scope>
    <source>
        <strain evidence="3">Expedition CK06-06</strain>
    </source>
</reference>
<evidence type="ECO:0000256" key="2">
    <source>
        <dbReference type="ARBA" id="ARBA00022801"/>
    </source>
</evidence>
<proteinExistence type="predicted"/>
<evidence type="ECO:0000256" key="1">
    <source>
        <dbReference type="ARBA" id="ARBA00022723"/>
    </source>
</evidence>
<dbReference type="PANTHER" id="PTHR45953:SF1">
    <property type="entry name" value="IDURONATE 2-SULFATASE"/>
    <property type="match status" value="1"/>
</dbReference>
<dbReference type="PANTHER" id="PTHR45953">
    <property type="entry name" value="IDURONATE 2-SULFATASE"/>
    <property type="match status" value="1"/>
</dbReference>
<feature type="non-terminal residue" evidence="3">
    <location>
        <position position="162"/>
    </location>
</feature>
<evidence type="ECO:0000313" key="3">
    <source>
        <dbReference type="EMBL" id="GAG37514.1"/>
    </source>
</evidence>
<organism evidence="3">
    <name type="scientific">marine sediment metagenome</name>
    <dbReference type="NCBI Taxonomy" id="412755"/>
    <lineage>
        <taxon>unclassified sequences</taxon>
        <taxon>metagenomes</taxon>
        <taxon>ecological metagenomes</taxon>
    </lineage>
</organism>
<keyword evidence="1" id="KW-0479">Metal-binding</keyword>
<dbReference type="AlphaFoldDB" id="X0X2U4"/>
<dbReference type="GO" id="GO:0008484">
    <property type="term" value="F:sulfuric ester hydrolase activity"/>
    <property type="evidence" value="ECO:0007669"/>
    <property type="project" value="TreeGrafter"/>
</dbReference>
<sequence length="162" mass="17792">MLGSHSTSTGLYGLGSQLRQALPEAITLPQYFAQHGGYRTESLGKVFHVGHGNQGDPESFSVPHYHDKVIEYLDPASSNGGELTREEAFFTNQRLDQVNSLPRGAAFESPDVADVAYADGRVAAETMKRLRRAKERRIKDGTPFLIVAGFARPHLPLCVPKK</sequence>
<keyword evidence="2" id="KW-0378">Hydrolase</keyword>
<name>X0X2U4_9ZZZZ</name>
<dbReference type="Gene3D" id="3.40.720.10">
    <property type="entry name" value="Alkaline Phosphatase, subunit A"/>
    <property type="match status" value="1"/>
</dbReference>
<accession>X0X2U4</accession>
<dbReference type="GO" id="GO:0046872">
    <property type="term" value="F:metal ion binding"/>
    <property type="evidence" value="ECO:0007669"/>
    <property type="project" value="UniProtKB-KW"/>
</dbReference>
<dbReference type="EMBL" id="BARS01045874">
    <property type="protein sequence ID" value="GAG37514.1"/>
    <property type="molecule type" value="Genomic_DNA"/>
</dbReference>